<dbReference type="EMBL" id="JASCQP010000046">
    <property type="protein sequence ID" value="MDI5893214.1"/>
    <property type="molecule type" value="Genomic_DNA"/>
</dbReference>
<accession>A0ABT6V4R5</accession>
<dbReference type="RefSeq" id="WP_282737096.1">
    <property type="nucleotide sequence ID" value="NZ_JASCQP010000046.1"/>
</dbReference>
<protein>
    <recommendedName>
        <fullName evidence="5">CidA/LrgA family protein</fullName>
    </recommendedName>
</protein>
<feature type="transmembrane region" description="Helical" evidence="2">
    <location>
        <begin position="35"/>
        <end position="52"/>
    </location>
</feature>
<feature type="transmembrane region" description="Helical" evidence="2">
    <location>
        <begin position="7"/>
        <end position="29"/>
    </location>
</feature>
<evidence type="ECO:0000313" key="3">
    <source>
        <dbReference type="EMBL" id="MDI5893214.1"/>
    </source>
</evidence>
<dbReference type="Proteomes" id="UP001225957">
    <property type="component" value="Unassembled WGS sequence"/>
</dbReference>
<name>A0ABT6V4R5_9GAMM</name>
<keyword evidence="2" id="KW-0812">Transmembrane</keyword>
<feature type="transmembrane region" description="Helical" evidence="2">
    <location>
        <begin position="86"/>
        <end position="110"/>
    </location>
</feature>
<feature type="compositionally biased region" description="Basic and acidic residues" evidence="1">
    <location>
        <begin position="138"/>
        <end position="148"/>
    </location>
</feature>
<feature type="region of interest" description="Disordered" evidence="1">
    <location>
        <begin position="124"/>
        <end position="148"/>
    </location>
</feature>
<comment type="caution">
    <text evidence="3">The sequence shown here is derived from an EMBL/GenBank/DDBJ whole genome shotgun (WGS) entry which is preliminary data.</text>
</comment>
<keyword evidence="4" id="KW-1185">Reference proteome</keyword>
<keyword evidence="2" id="KW-1133">Transmembrane helix</keyword>
<reference evidence="3 4" key="1">
    <citation type="submission" date="2023-04" db="EMBL/GenBank/DDBJ databases">
        <title>Halomonas strains isolated from rhizosphere soil.</title>
        <authorList>
            <person name="Xu L."/>
            <person name="Sun J.-Q."/>
        </authorList>
    </citation>
    <scope>NUCLEOTIDE SEQUENCE [LARGE SCALE GENOMIC DNA]</scope>
    <source>
        <strain evidence="3 4">LR5S20</strain>
    </source>
</reference>
<evidence type="ECO:0000256" key="2">
    <source>
        <dbReference type="SAM" id="Phobius"/>
    </source>
</evidence>
<evidence type="ECO:0000256" key="1">
    <source>
        <dbReference type="SAM" id="MobiDB-lite"/>
    </source>
</evidence>
<gene>
    <name evidence="3" type="ORF">QLQ83_19245</name>
</gene>
<evidence type="ECO:0000313" key="4">
    <source>
        <dbReference type="Proteomes" id="UP001225957"/>
    </source>
</evidence>
<sequence>MLISDSISLLWLVYVVLSLVVLLTGYLGLAFLPRLPRLVITWLVAGVMWTPAHFRLPLLEEGEFYTGFAPAVVVAAVASLEGNGAAFMPAALLVAVGAALGVLVGLLLWWRGRHRDTLDDDDYVEMDDEAPAGRRRGGRGERQEPMIG</sequence>
<proteinExistence type="predicted"/>
<evidence type="ECO:0008006" key="5">
    <source>
        <dbReference type="Google" id="ProtNLM"/>
    </source>
</evidence>
<keyword evidence="2" id="KW-0472">Membrane</keyword>
<organism evidence="3 4">
    <name type="scientific">Halomonas rhizosphaerae</name>
    <dbReference type="NCBI Taxonomy" id="3043296"/>
    <lineage>
        <taxon>Bacteria</taxon>
        <taxon>Pseudomonadati</taxon>
        <taxon>Pseudomonadota</taxon>
        <taxon>Gammaproteobacteria</taxon>
        <taxon>Oceanospirillales</taxon>
        <taxon>Halomonadaceae</taxon>
        <taxon>Halomonas</taxon>
    </lineage>
</organism>